<comment type="caution">
    <text evidence="2">The sequence shown here is derived from an EMBL/GenBank/DDBJ whole genome shotgun (WGS) entry which is preliminary data.</text>
</comment>
<evidence type="ECO:0000313" key="3">
    <source>
        <dbReference type="Proteomes" id="UP000730739"/>
    </source>
</evidence>
<protein>
    <submittedName>
        <fullName evidence="2">Uncharacterized protein</fullName>
    </submittedName>
</protein>
<name>A0ABS4R8L3_9HYPH</name>
<dbReference type="Proteomes" id="UP000730739">
    <property type="component" value="Unassembled WGS sequence"/>
</dbReference>
<organism evidence="2 3">
    <name type="scientific">Sinorhizobium kostiense</name>
    <dbReference type="NCBI Taxonomy" id="76747"/>
    <lineage>
        <taxon>Bacteria</taxon>
        <taxon>Pseudomonadati</taxon>
        <taxon>Pseudomonadota</taxon>
        <taxon>Alphaproteobacteria</taxon>
        <taxon>Hyphomicrobiales</taxon>
        <taxon>Rhizobiaceae</taxon>
        <taxon>Sinorhizobium/Ensifer group</taxon>
        <taxon>Sinorhizobium</taxon>
    </lineage>
</organism>
<proteinExistence type="predicted"/>
<evidence type="ECO:0000256" key="1">
    <source>
        <dbReference type="SAM" id="MobiDB-lite"/>
    </source>
</evidence>
<keyword evidence="3" id="KW-1185">Reference proteome</keyword>
<sequence>MHATARGPDRPKRLTPGWETVLPKRSVGAAFAAMALGLALGGDGITKMAAPTSRREMHPGAPYPAPPTGVITLPVPPQSGHASPSSLPVPAQRRQIFSPDPGVPAGTSSGLDELGRVFDPVVCLDF</sequence>
<accession>A0ABS4R8L3</accession>
<feature type="region of interest" description="Disordered" evidence="1">
    <location>
        <begin position="52"/>
        <end position="110"/>
    </location>
</feature>
<dbReference type="EMBL" id="JAGILA010000009">
    <property type="protein sequence ID" value="MBP2238721.1"/>
    <property type="molecule type" value="Genomic_DNA"/>
</dbReference>
<reference evidence="2 3" key="1">
    <citation type="submission" date="2021-03" db="EMBL/GenBank/DDBJ databases">
        <title>Genomic Encyclopedia of Type Strains, Phase IV (KMG-IV): sequencing the most valuable type-strain genomes for metagenomic binning, comparative biology and taxonomic classification.</title>
        <authorList>
            <person name="Goeker M."/>
        </authorList>
    </citation>
    <scope>NUCLEOTIDE SEQUENCE [LARGE SCALE GENOMIC DNA]</scope>
    <source>
        <strain evidence="2 3">DSM 13372</strain>
    </source>
</reference>
<gene>
    <name evidence="2" type="ORF">J2Z31_005262</name>
</gene>
<evidence type="ECO:0000313" key="2">
    <source>
        <dbReference type="EMBL" id="MBP2238721.1"/>
    </source>
</evidence>